<gene>
    <name evidence="2" type="ORF">E9531_11585</name>
</gene>
<protein>
    <submittedName>
        <fullName evidence="2">DUF3613 domain-containing protein</fullName>
    </submittedName>
</protein>
<dbReference type="Proteomes" id="UP000308917">
    <property type="component" value="Unassembled WGS sequence"/>
</dbReference>
<organism evidence="2 3">
    <name type="scientific">Lampropedia puyangensis</name>
    <dbReference type="NCBI Taxonomy" id="1330072"/>
    <lineage>
        <taxon>Bacteria</taxon>
        <taxon>Pseudomonadati</taxon>
        <taxon>Pseudomonadota</taxon>
        <taxon>Betaproteobacteria</taxon>
        <taxon>Burkholderiales</taxon>
        <taxon>Comamonadaceae</taxon>
        <taxon>Lampropedia</taxon>
    </lineage>
</organism>
<evidence type="ECO:0000313" key="3">
    <source>
        <dbReference type="Proteomes" id="UP000308917"/>
    </source>
</evidence>
<evidence type="ECO:0000313" key="2">
    <source>
        <dbReference type="EMBL" id="THT99962.1"/>
    </source>
</evidence>
<name>A0A4S8EYI3_9BURK</name>
<proteinExistence type="predicted"/>
<keyword evidence="3" id="KW-1185">Reference proteome</keyword>
<dbReference type="PROSITE" id="PS51257">
    <property type="entry name" value="PROKAR_LIPOPROTEIN"/>
    <property type="match status" value="1"/>
</dbReference>
<evidence type="ECO:0000256" key="1">
    <source>
        <dbReference type="SAM" id="SignalP"/>
    </source>
</evidence>
<reference evidence="2 3" key="1">
    <citation type="journal article" date="2015" name="Antonie Van Leeuwenhoek">
        <title>Lampropedia puyangensis sp. nov., isolated from symptomatic bark of Populus ? euramericana canker and emended description of Lampropedia hyalina (Ehrenberg 1832) Lee et al. 2004.</title>
        <authorList>
            <person name="Li Y."/>
            <person name="Wang T."/>
            <person name="Piao C.G."/>
            <person name="Wang L.F."/>
            <person name="Tian G.Z."/>
            <person name="Zhu T.H."/>
            <person name="Guo M.W."/>
        </authorList>
    </citation>
    <scope>NUCLEOTIDE SEQUENCE [LARGE SCALE GENOMIC DNA]</scope>
    <source>
        <strain evidence="2 3">2-bin</strain>
    </source>
</reference>
<dbReference type="InterPro" id="IPR022053">
    <property type="entry name" value="DUF3613"/>
</dbReference>
<feature type="chain" id="PRO_5021013660" evidence="1">
    <location>
        <begin position="35"/>
        <end position="137"/>
    </location>
</feature>
<dbReference type="EMBL" id="STFG01000012">
    <property type="protein sequence ID" value="THT99962.1"/>
    <property type="molecule type" value="Genomic_DNA"/>
</dbReference>
<dbReference type="OrthoDB" id="8797260at2"/>
<feature type="signal peptide" evidence="1">
    <location>
        <begin position="1"/>
        <end position="34"/>
    </location>
</feature>
<dbReference type="Pfam" id="PF12266">
    <property type="entry name" value="DUF3613"/>
    <property type="match status" value="1"/>
</dbReference>
<accession>A0A4S8EYI3</accession>
<comment type="caution">
    <text evidence="2">The sequence shown here is derived from an EMBL/GenBank/DDBJ whole genome shotgun (WGS) entry which is preliminary data.</text>
</comment>
<sequence length="137" mass="15147">MIINRHISSRSPSTWLSTLLGTAMAIGCANIALAQVEDPSELSTTPAEAVLTHYPRAGNLNEIDHQPQPLRFKPASERTDIGRATNHLLAAQRAASAEHPRWIEGEQASRSYNRYLKSFETEIPEFYETGIKTGTSN</sequence>
<dbReference type="AlphaFoldDB" id="A0A4S8EYI3"/>
<dbReference type="RefSeq" id="WP_136573924.1">
    <property type="nucleotide sequence ID" value="NZ_STFG01000012.1"/>
</dbReference>
<keyword evidence="1" id="KW-0732">Signal</keyword>